<keyword evidence="2" id="KW-1185">Reference proteome</keyword>
<evidence type="ECO:0000313" key="1">
    <source>
        <dbReference type="EMBL" id="USN14049.1"/>
    </source>
</evidence>
<accession>A0A9E7SK18</accession>
<evidence type="ECO:0000313" key="2">
    <source>
        <dbReference type="Proteomes" id="UP001056685"/>
    </source>
</evidence>
<gene>
    <name evidence="1" type="ORF">KABACHOK_02130</name>
</gene>
<reference evidence="1" key="1">
    <citation type="submission" date="2022-05" db="EMBL/GenBank/DDBJ databases">
        <authorList>
            <person name="Friedrich I."/>
            <person name="Poehlein A."/>
            <person name="Schneider D."/>
            <person name="Hertel R."/>
            <person name="Daniel R."/>
        </authorList>
    </citation>
    <scope>NUCLEOTIDE SEQUENCE</scope>
</reference>
<organism evidence="1 2">
    <name type="scientific">Brevundimonas phage vB_BpoS-Kabachok</name>
    <dbReference type="NCBI Taxonomy" id="2948600"/>
    <lineage>
        <taxon>Viruses</taxon>
        <taxon>Duplodnaviria</taxon>
        <taxon>Heunggongvirae</taxon>
        <taxon>Uroviricota</taxon>
        <taxon>Caudoviricetes</taxon>
        <taxon>Jeanschmidtviridae</taxon>
        <taxon>Marchewkavirus</taxon>
        <taxon>Marchewkavirus kabachok</taxon>
    </lineage>
</organism>
<proteinExistence type="predicted"/>
<dbReference type="EMBL" id="ON529852">
    <property type="protein sequence ID" value="USN14049.1"/>
    <property type="molecule type" value="Genomic_DNA"/>
</dbReference>
<protein>
    <submittedName>
        <fullName evidence="1">Uncharacterized protein</fullName>
    </submittedName>
</protein>
<name>A0A9E7SK18_9CAUD</name>
<dbReference type="Proteomes" id="UP001056685">
    <property type="component" value="Segment"/>
</dbReference>
<sequence>MTDRIQHLTVLLEHDIRDDDVQALVLAIAQLRGVSLCQMGKPVDLTDHMARERAKMDLRRALSAVLEPSR</sequence>